<dbReference type="Proteomes" id="UP000029354">
    <property type="component" value="Segment"/>
</dbReference>
<dbReference type="RefSeq" id="YP_009152489.1">
    <property type="nucleotide sequence ID" value="NC_027387.1"/>
</dbReference>
<dbReference type="GeneID" id="24653529"/>
<evidence type="ECO:0000313" key="2">
    <source>
        <dbReference type="Proteomes" id="UP000029354"/>
    </source>
</evidence>
<dbReference type="OrthoDB" id="12003at10239"/>
<name>A0A088F925_9CAUD</name>
<dbReference type="KEGG" id="vg:24653529"/>
<proteinExistence type="predicted"/>
<evidence type="ECO:0000313" key="1">
    <source>
        <dbReference type="EMBL" id="AIM41087.1"/>
    </source>
</evidence>
<dbReference type="EMBL" id="KM242061">
    <property type="protein sequence ID" value="AIM41087.1"/>
    <property type="molecule type" value="Genomic_DNA"/>
</dbReference>
<organism evidence="1 2">
    <name type="scientific">Escherichia phage CICC 80001</name>
    <dbReference type="NCBI Taxonomy" id="1527506"/>
    <lineage>
        <taxon>Viruses</taxon>
        <taxon>Duplodnaviria</taxon>
        <taxon>Heunggongvirae</taxon>
        <taxon>Uroviricota</taxon>
        <taxon>Caudoviricetes</taxon>
        <taxon>Autographivirales</taxon>
        <taxon>Autotranscriptaviridae</taxon>
        <taxon>Studiervirinae</taxon>
        <taxon>Teseptimavirus</taxon>
        <taxon>Teseptimavirus CICC80001</taxon>
    </lineage>
</organism>
<reference evidence="1 2" key="1">
    <citation type="journal article" date="2016" name="Food Environ Virol">
        <title>Characterization, Genome Sequence, and Analysis of Escherichia Phage CICC 80001, a Bacteriophage Infecting an Efficient L-Aspartic Acid Producing Escherichia coli.</title>
        <authorList>
            <person name="Xu Y."/>
            <person name="Ma Y."/>
            <person name="Yao S."/>
            <person name="Jiang Z."/>
            <person name="Pei J."/>
            <person name="Cheng C."/>
        </authorList>
    </citation>
    <scope>NUCLEOTIDE SEQUENCE [LARGE SCALE GENOMIC DNA]</scope>
</reference>
<accession>A0A088F925</accession>
<sequence length="133" mass="15423">MSEFTCVEAKSRFRATRWTVEHLGLPKGFEGHFVGYSLYVDEVMDMSGCREEYILDSTGKHVAYFAWCVSCDIHHKGDILDVTSVVINPEADSKGLQRFLAKRFKYLAELHDCDWVSRCKHEGETMRVYFKEV</sequence>
<dbReference type="SMR" id="A0A088F925"/>
<protein>
    <submittedName>
        <fullName evidence="1">Host range protein</fullName>
    </submittedName>
</protein>
<keyword evidence="2" id="KW-1185">Reference proteome</keyword>